<evidence type="ECO:0000313" key="3">
    <source>
        <dbReference type="Proteomes" id="UP001642484"/>
    </source>
</evidence>
<evidence type="ECO:0000256" key="1">
    <source>
        <dbReference type="SAM" id="MobiDB-lite"/>
    </source>
</evidence>
<feature type="compositionally biased region" description="Low complexity" evidence="1">
    <location>
        <begin position="20"/>
        <end position="32"/>
    </location>
</feature>
<keyword evidence="3" id="KW-1185">Reference proteome</keyword>
<gene>
    <name evidence="2" type="ORF">CCMP2556_LOCUS31306</name>
</gene>
<comment type="caution">
    <text evidence="2">The sequence shown here is derived from an EMBL/GenBank/DDBJ whole genome shotgun (WGS) entry which is preliminary data.</text>
</comment>
<organism evidence="2 3">
    <name type="scientific">Durusdinium trenchii</name>
    <dbReference type="NCBI Taxonomy" id="1381693"/>
    <lineage>
        <taxon>Eukaryota</taxon>
        <taxon>Sar</taxon>
        <taxon>Alveolata</taxon>
        <taxon>Dinophyceae</taxon>
        <taxon>Suessiales</taxon>
        <taxon>Symbiodiniaceae</taxon>
        <taxon>Durusdinium</taxon>
    </lineage>
</organism>
<dbReference type="EMBL" id="CAXAMN010021817">
    <property type="protein sequence ID" value="CAK9063746.1"/>
    <property type="molecule type" value="Genomic_DNA"/>
</dbReference>
<dbReference type="Proteomes" id="UP001642484">
    <property type="component" value="Unassembled WGS sequence"/>
</dbReference>
<name>A0ABP0NIY7_9DINO</name>
<protein>
    <submittedName>
        <fullName evidence="2">Uncharacterized protein</fullName>
    </submittedName>
</protein>
<feature type="non-terminal residue" evidence="2">
    <location>
        <position position="185"/>
    </location>
</feature>
<proteinExistence type="predicted"/>
<evidence type="ECO:0000313" key="2">
    <source>
        <dbReference type="EMBL" id="CAK9063746.1"/>
    </source>
</evidence>
<reference evidence="2 3" key="1">
    <citation type="submission" date="2024-02" db="EMBL/GenBank/DDBJ databases">
        <authorList>
            <person name="Chen Y."/>
            <person name="Shah S."/>
            <person name="Dougan E. K."/>
            <person name="Thang M."/>
            <person name="Chan C."/>
        </authorList>
    </citation>
    <scope>NUCLEOTIDE SEQUENCE [LARGE SCALE GENOMIC DNA]</scope>
</reference>
<feature type="region of interest" description="Disordered" evidence="1">
    <location>
        <begin position="20"/>
        <end position="63"/>
    </location>
</feature>
<accession>A0ABP0NIY7</accession>
<sequence length="185" mass="20337">MAGKAAPWTDADEQQLQKLMAQKQAAAKTKLTPAVPPLPSRGGMSDASKRRLEVDSNDDDFSLVDGQEPFIPEGWMTQELAMGSQDPDEKVRHLLPEGVSGFHEWGRTVIDFGKLRGLNTSYIEAVQNKDLKSYVDWCRSHLSPTSKTSKGPSADFAAYLTAYELVYSATEAHGCYAGTVTRRVL</sequence>